<dbReference type="PANTHER" id="PTHR43669:SF14">
    <property type="entry name" value="OXIDOREDUCTASE"/>
    <property type="match status" value="1"/>
</dbReference>
<protein>
    <submittedName>
        <fullName evidence="3">Glucose 1-dehydrogenase</fullName>
        <ecNumber evidence="3">1.1.1.47</ecNumber>
    </submittedName>
</protein>
<comment type="caution">
    <text evidence="3">The sequence shown here is derived from an EMBL/GenBank/DDBJ whole genome shotgun (WGS) entry which is preliminary data.</text>
</comment>
<dbReference type="InterPro" id="IPR036291">
    <property type="entry name" value="NAD(P)-bd_dom_sf"/>
</dbReference>
<proteinExistence type="inferred from homology"/>
<keyword evidence="2 3" id="KW-0560">Oxidoreductase</keyword>
<evidence type="ECO:0000313" key="3">
    <source>
        <dbReference type="EMBL" id="MBB5327279.1"/>
    </source>
</evidence>
<dbReference type="PRINTS" id="PR00080">
    <property type="entry name" value="SDRFAMILY"/>
</dbReference>
<dbReference type="SUPFAM" id="SSF51735">
    <property type="entry name" value="NAD(P)-binding Rossmann-fold domains"/>
    <property type="match status" value="1"/>
</dbReference>
<dbReference type="PRINTS" id="PR00081">
    <property type="entry name" value="GDHRDH"/>
</dbReference>
<dbReference type="Pfam" id="PF13561">
    <property type="entry name" value="adh_short_C2"/>
    <property type="match status" value="1"/>
</dbReference>
<evidence type="ECO:0000256" key="2">
    <source>
        <dbReference type="ARBA" id="ARBA00023002"/>
    </source>
</evidence>
<gene>
    <name evidence="3" type="ORF">HDF14_000884</name>
</gene>
<dbReference type="InterPro" id="IPR020904">
    <property type="entry name" value="Sc_DH/Rdtase_CS"/>
</dbReference>
<dbReference type="EMBL" id="JACHEB010000002">
    <property type="protein sequence ID" value="MBB5327279.1"/>
    <property type="molecule type" value="Genomic_DNA"/>
</dbReference>
<dbReference type="GO" id="GO:0047936">
    <property type="term" value="F:glucose 1-dehydrogenase [NAD(P)+] activity"/>
    <property type="evidence" value="ECO:0007669"/>
    <property type="project" value="UniProtKB-EC"/>
</dbReference>
<dbReference type="FunFam" id="3.40.50.720:FF:000084">
    <property type="entry name" value="Short-chain dehydrogenase reductase"/>
    <property type="match status" value="1"/>
</dbReference>
<evidence type="ECO:0000256" key="1">
    <source>
        <dbReference type="ARBA" id="ARBA00006484"/>
    </source>
</evidence>
<keyword evidence="4" id="KW-1185">Reference proteome</keyword>
<dbReference type="PANTHER" id="PTHR43669">
    <property type="entry name" value="5-KETO-D-GLUCONATE 5-REDUCTASE"/>
    <property type="match status" value="1"/>
</dbReference>
<reference evidence="3 4" key="1">
    <citation type="submission" date="2020-08" db="EMBL/GenBank/DDBJ databases">
        <title>Genomic Encyclopedia of Type Strains, Phase IV (KMG-V): Genome sequencing to study the core and pangenomes of soil and plant-associated prokaryotes.</title>
        <authorList>
            <person name="Whitman W."/>
        </authorList>
    </citation>
    <scope>NUCLEOTIDE SEQUENCE [LARGE SCALE GENOMIC DNA]</scope>
    <source>
        <strain evidence="3 4">X5P2</strain>
    </source>
</reference>
<comment type="similarity">
    <text evidence="1">Belongs to the short-chain dehydrogenases/reductases (SDR) family.</text>
</comment>
<dbReference type="InterPro" id="IPR002347">
    <property type="entry name" value="SDR_fam"/>
</dbReference>
<evidence type="ECO:0000313" key="4">
    <source>
        <dbReference type="Proteomes" id="UP000535182"/>
    </source>
</evidence>
<dbReference type="EC" id="1.1.1.47" evidence="3"/>
<dbReference type="PROSITE" id="PS00061">
    <property type="entry name" value="ADH_SHORT"/>
    <property type="match status" value="1"/>
</dbReference>
<dbReference type="AlphaFoldDB" id="A0A9X0U2D7"/>
<dbReference type="Gene3D" id="3.40.50.720">
    <property type="entry name" value="NAD(P)-binding Rossmann-like Domain"/>
    <property type="match status" value="1"/>
</dbReference>
<accession>A0A9X0U2D7</accession>
<dbReference type="RefSeq" id="WP_183973863.1">
    <property type="nucleotide sequence ID" value="NZ_JACHEB010000002.1"/>
</dbReference>
<name>A0A9X0U2D7_9BACT</name>
<organism evidence="3 4">
    <name type="scientific">Tunturiibacter gelidiferens</name>
    <dbReference type="NCBI Taxonomy" id="3069689"/>
    <lineage>
        <taxon>Bacteria</taxon>
        <taxon>Pseudomonadati</taxon>
        <taxon>Acidobacteriota</taxon>
        <taxon>Terriglobia</taxon>
        <taxon>Terriglobales</taxon>
        <taxon>Acidobacteriaceae</taxon>
        <taxon>Tunturiibacter</taxon>
    </lineage>
</organism>
<dbReference type="NCBIfam" id="NF005559">
    <property type="entry name" value="PRK07231.1"/>
    <property type="match status" value="1"/>
</dbReference>
<dbReference type="Proteomes" id="UP000535182">
    <property type="component" value="Unassembled WGS sequence"/>
</dbReference>
<sequence>MKGISKKRVFVTGATQGIGRAIAERFLEEGASVLLTDVVNESVINETVDSLEDRFPGLAFGKRVDVTDEKQVIAAFEHVKDVLGGCDILIYNAGINRQNPSHLFTANDFDKVLAVNLRGAFLCSREALKLFLDQGSGIILNTSSNHETNPKPEFLAYSVSKGGLGNLTRTLALEYSDRGIRVNAVAPGATITPLNASWKDDPVIRKRVEGHIPLGRSATAEEIAGVFAFLASDDASYITGQTLYVDGGLTLHTDFKNNWSS</sequence>